<dbReference type="OrthoDB" id="9972196at2759"/>
<dbReference type="InterPro" id="IPR019405">
    <property type="entry name" value="Lactonase_7-beta_prop"/>
</dbReference>
<dbReference type="PANTHER" id="PTHR30344">
    <property type="entry name" value="6-PHOSPHOGLUCONOLACTONASE-RELATED"/>
    <property type="match status" value="1"/>
</dbReference>
<dbReference type="InterPro" id="IPR011048">
    <property type="entry name" value="Haem_d1_sf"/>
</dbReference>
<dbReference type="PANTHER" id="PTHR30344:SF1">
    <property type="entry name" value="6-PHOSPHOGLUCONOLACTONASE"/>
    <property type="match status" value="1"/>
</dbReference>
<reference evidence="2 3" key="1">
    <citation type="journal article" date="2020" name="Genome Biol. Evol.">
        <title>A new high-quality draft genome assembly of the Chinese cordyceps Ophiocordyceps sinensis.</title>
        <authorList>
            <person name="Shu R."/>
            <person name="Zhang J."/>
            <person name="Meng Q."/>
            <person name="Zhang H."/>
            <person name="Zhou G."/>
            <person name="Li M."/>
            <person name="Wu P."/>
            <person name="Zhao Y."/>
            <person name="Chen C."/>
            <person name="Qin Q."/>
        </authorList>
    </citation>
    <scope>NUCLEOTIDE SEQUENCE [LARGE SCALE GENOMIC DNA]</scope>
    <source>
        <strain evidence="2 3">IOZ07</strain>
    </source>
</reference>
<comment type="similarity">
    <text evidence="1">Belongs to the cycloisomerase 2 family.</text>
</comment>
<dbReference type="Pfam" id="PF10282">
    <property type="entry name" value="Lactonase"/>
    <property type="match status" value="1"/>
</dbReference>
<evidence type="ECO:0000313" key="3">
    <source>
        <dbReference type="Proteomes" id="UP000557566"/>
    </source>
</evidence>
<dbReference type="AlphaFoldDB" id="A0A8H4VA79"/>
<evidence type="ECO:0000313" key="2">
    <source>
        <dbReference type="EMBL" id="KAF4513395.1"/>
    </source>
</evidence>
<comment type="caution">
    <text evidence="2">The sequence shown here is derived from an EMBL/GenBank/DDBJ whole genome shotgun (WGS) entry which is preliminary data.</text>
</comment>
<dbReference type="EMBL" id="JAAVMX010000001">
    <property type="protein sequence ID" value="KAF4513395.1"/>
    <property type="molecule type" value="Genomic_DNA"/>
</dbReference>
<accession>A0A8H4VA79</accession>
<evidence type="ECO:0000256" key="1">
    <source>
        <dbReference type="ARBA" id="ARBA00005564"/>
    </source>
</evidence>
<evidence type="ECO:0008006" key="4">
    <source>
        <dbReference type="Google" id="ProtNLM"/>
    </source>
</evidence>
<organism evidence="2 3">
    <name type="scientific">Ophiocordyceps sinensis</name>
    <dbReference type="NCBI Taxonomy" id="72228"/>
    <lineage>
        <taxon>Eukaryota</taxon>
        <taxon>Fungi</taxon>
        <taxon>Dikarya</taxon>
        <taxon>Ascomycota</taxon>
        <taxon>Pezizomycotina</taxon>
        <taxon>Sordariomycetes</taxon>
        <taxon>Hypocreomycetidae</taxon>
        <taxon>Hypocreales</taxon>
        <taxon>Ophiocordycipitaceae</taxon>
        <taxon>Ophiocordyceps</taxon>
    </lineage>
</organism>
<proteinExistence type="inferred from homology"/>
<dbReference type="InterPro" id="IPR050282">
    <property type="entry name" value="Cycloisomerase_2"/>
</dbReference>
<name>A0A8H4VA79_9HYPO</name>
<dbReference type="InterPro" id="IPR015943">
    <property type="entry name" value="WD40/YVTN_repeat-like_dom_sf"/>
</dbReference>
<dbReference type="Gene3D" id="2.130.10.10">
    <property type="entry name" value="YVTN repeat-like/Quinoprotein amine dehydrogenase"/>
    <property type="match status" value="1"/>
</dbReference>
<gene>
    <name evidence="2" type="ORF">G6O67_000670</name>
</gene>
<protein>
    <recommendedName>
        <fullName evidence="4">3-carboxymuconate cyclase</fullName>
    </recommendedName>
</protein>
<sequence>MLGVLPRPPLIVEKIWKAPVVHLPVPPSFLYVSSYCGHVTTLDVRPLTHSQRDNKGPFRLNQVSSTYTGGNPSFLTIDKARSTLYCLDEGLTSTCGSLASFRMNQDGSLALLDKKATPGGPVSGALYHRGKMLAVAHYADEAITTWNVWDPQKLRLKQTRKLKPPTANSYVAPQDVPRPQQVMFDPTGQFAVVPDLGCDRIRIYRVPGGGKPELKHTGVARVKQGSGPRHGAFAVGSDRTYLYILTELSNEIIGFKVHYRSGTMKLQKIFSTGIHGKKPAPEGASASEIIVTPDNKSVIVASRNENSIEMPHPDPENSAKVQTDPLIHFSINSETGQLTMGDKVSCGGSDPRQFSISKAGTLLAVALQKEGRVAVMRRDVGAGGLVLEPVGNADVGGQVTSVVFDE</sequence>
<dbReference type="GO" id="GO:0017057">
    <property type="term" value="F:6-phosphogluconolactonase activity"/>
    <property type="evidence" value="ECO:0007669"/>
    <property type="project" value="TreeGrafter"/>
</dbReference>
<dbReference type="SUPFAM" id="SSF51004">
    <property type="entry name" value="C-terminal (heme d1) domain of cytochrome cd1-nitrite reductase"/>
    <property type="match status" value="1"/>
</dbReference>
<keyword evidence="3" id="KW-1185">Reference proteome</keyword>
<dbReference type="Proteomes" id="UP000557566">
    <property type="component" value="Unassembled WGS sequence"/>
</dbReference>